<comment type="similarity">
    <text evidence="2">Belongs to the protease inhibitor I15 (antistasin) family.</text>
</comment>
<dbReference type="SUPFAM" id="SSF57262">
    <property type="entry name" value="Leech antihemostatic proteins"/>
    <property type="match status" value="1"/>
</dbReference>
<dbReference type="EMBL" id="AMQM01004693">
    <property type="status" value="NOT_ANNOTATED_CDS"/>
    <property type="molecule type" value="Genomic_DNA"/>
</dbReference>
<proteinExistence type="inferred from homology"/>
<evidence type="ECO:0000256" key="1">
    <source>
        <dbReference type="ARBA" id="ARBA00004613"/>
    </source>
</evidence>
<reference evidence="9" key="1">
    <citation type="submission" date="2012-12" db="EMBL/GenBank/DDBJ databases">
        <authorList>
            <person name="Hellsten U."/>
            <person name="Grimwood J."/>
            <person name="Chapman J.A."/>
            <person name="Shapiro H."/>
            <person name="Aerts A."/>
            <person name="Otillar R.P."/>
            <person name="Terry A.Y."/>
            <person name="Boore J.L."/>
            <person name="Simakov O."/>
            <person name="Marletaz F."/>
            <person name="Cho S.-J."/>
            <person name="Edsinger-Gonzales E."/>
            <person name="Havlak P."/>
            <person name="Kuo D.-H."/>
            <person name="Larsson T."/>
            <person name="Lv J."/>
            <person name="Arendt D."/>
            <person name="Savage R."/>
            <person name="Osoegawa K."/>
            <person name="de Jong P."/>
            <person name="Lindberg D.R."/>
            <person name="Seaver E.C."/>
            <person name="Weisblat D.A."/>
            <person name="Putnam N.H."/>
            <person name="Grigoriev I.V."/>
            <person name="Rokhsar D.S."/>
        </authorList>
    </citation>
    <scope>NUCLEOTIDE SEQUENCE</scope>
</reference>
<dbReference type="PROSITE" id="PS51252">
    <property type="entry name" value="ANTISTASIN"/>
    <property type="match status" value="1"/>
</dbReference>
<dbReference type="InParanoid" id="T1F767"/>
<comment type="subcellular location">
    <subcellularLocation>
        <location evidence="1">Secreted</location>
    </subcellularLocation>
</comment>
<feature type="domain" description="Antistasin-like" evidence="6">
    <location>
        <begin position="20"/>
        <end position="45"/>
    </location>
</feature>
<dbReference type="GO" id="GO:0004867">
    <property type="term" value="F:serine-type endopeptidase inhibitor activity"/>
    <property type="evidence" value="ECO:0007669"/>
    <property type="project" value="UniProtKB-KW"/>
</dbReference>
<dbReference type="Proteomes" id="UP000015101">
    <property type="component" value="Unassembled WGS sequence"/>
</dbReference>
<dbReference type="GO" id="GO:0005576">
    <property type="term" value="C:extracellular region"/>
    <property type="evidence" value="ECO:0007669"/>
    <property type="project" value="UniProtKB-SubCell"/>
</dbReference>
<evidence type="ECO:0000313" key="8">
    <source>
        <dbReference type="EnsemblMetazoa" id="HelroP173742"/>
    </source>
</evidence>
<evidence type="ECO:0000259" key="6">
    <source>
        <dbReference type="PROSITE" id="PS51252"/>
    </source>
</evidence>
<dbReference type="EMBL" id="KB096633">
    <property type="protein sequence ID" value="ESO03446.1"/>
    <property type="molecule type" value="Genomic_DNA"/>
</dbReference>
<keyword evidence="3" id="KW-0964">Secreted</keyword>
<keyword evidence="9" id="KW-1185">Reference proteome</keyword>
<dbReference type="InterPro" id="IPR011061">
    <property type="entry name" value="Hirudin/antistatin"/>
</dbReference>
<dbReference type="HOGENOM" id="CLU_1837254_0_0_1"/>
<dbReference type="RefSeq" id="XP_009018594.1">
    <property type="nucleotide sequence ID" value="XM_009020346.1"/>
</dbReference>
<evidence type="ECO:0000313" key="7">
    <source>
        <dbReference type="EMBL" id="ESO03446.1"/>
    </source>
</evidence>
<evidence type="ECO:0000256" key="5">
    <source>
        <dbReference type="ARBA" id="ARBA00022900"/>
    </source>
</evidence>
<dbReference type="Gene3D" id="2.10.22.10">
    <property type="entry name" value="Antistasin, domain 1"/>
    <property type="match status" value="1"/>
</dbReference>
<reference evidence="8" key="3">
    <citation type="submission" date="2015-06" db="UniProtKB">
        <authorList>
            <consortium name="EnsemblMetazoa"/>
        </authorList>
    </citation>
    <scope>IDENTIFICATION</scope>
</reference>
<dbReference type="CTD" id="20204666"/>
<dbReference type="AlphaFoldDB" id="T1F767"/>
<sequence length="140" mass="15044">MIGRFVGSGDCDSRSDTGTCPSLRCSTACRYGYVPDDNGCQTCECLNACVTGCGGEQICAMTDLGSSTTTCTFPFKLCCPPQKTLISPFYPLNYCSNCFPGCYKALCPPGKKCCPDYFGCPICIWPIPCTILSKLEATRL</sequence>
<reference evidence="7 9" key="2">
    <citation type="journal article" date="2013" name="Nature">
        <title>Insights into bilaterian evolution from three spiralian genomes.</title>
        <authorList>
            <person name="Simakov O."/>
            <person name="Marletaz F."/>
            <person name="Cho S.J."/>
            <person name="Edsinger-Gonzales E."/>
            <person name="Havlak P."/>
            <person name="Hellsten U."/>
            <person name="Kuo D.H."/>
            <person name="Larsson T."/>
            <person name="Lv J."/>
            <person name="Arendt D."/>
            <person name="Savage R."/>
            <person name="Osoegawa K."/>
            <person name="de Jong P."/>
            <person name="Grimwood J."/>
            <person name="Chapman J.A."/>
            <person name="Shapiro H."/>
            <person name="Aerts A."/>
            <person name="Otillar R.P."/>
            <person name="Terry A.Y."/>
            <person name="Boore J.L."/>
            <person name="Grigoriev I.V."/>
            <person name="Lindberg D.R."/>
            <person name="Seaver E.C."/>
            <person name="Weisblat D.A."/>
            <person name="Putnam N.H."/>
            <person name="Rokhsar D.S."/>
        </authorList>
    </citation>
    <scope>NUCLEOTIDE SEQUENCE</scope>
</reference>
<evidence type="ECO:0000313" key="9">
    <source>
        <dbReference type="Proteomes" id="UP000015101"/>
    </source>
</evidence>
<dbReference type="EMBL" id="AMQM01004692">
    <property type="status" value="NOT_ANNOTATED_CDS"/>
    <property type="molecule type" value="Genomic_DNA"/>
</dbReference>
<keyword evidence="5" id="KW-0722">Serine protease inhibitor</keyword>
<evidence type="ECO:0000256" key="3">
    <source>
        <dbReference type="ARBA" id="ARBA00022525"/>
    </source>
</evidence>
<dbReference type="KEGG" id="hro:HELRODRAFT_173742"/>
<keyword evidence="4" id="KW-0646">Protease inhibitor</keyword>
<dbReference type="GeneID" id="20204666"/>
<organism evidence="8 9">
    <name type="scientific">Helobdella robusta</name>
    <name type="common">Californian leech</name>
    <dbReference type="NCBI Taxonomy" id="6412"/>
    <lineage>
        <taxon>Eukaryota</taxon>
        <taxon>Metazoa</taxon>
        <taxon>Spiralia</taxon>
        <taxon>Lophotrochozoa</taxon>
        <taxon>Annelida</taxon>
        <taxon>Clitellata</taxon>
        <taxon>Hirudinea</taxon>
        <taxon>Rhynchobdellida</taxon>
        <taxon>Glossiphoniidae</taxon>
        <taxon>Helobdella</taxon>
    </lineage>
</organism>
<name>T1F767_HELRO</name>
<protein>
    <recommendedName>
        <fullName evidence="6">Antistasin-like domain-containing protein</fullName>
    </recommendedName>
</protein>
<dbReference type="Pfam" id="PF02822">
    <property type="entry name" value="Antistasin"/>
    <property type="match status" value="1"/>
</dbReference>
<dbReference type="EnsemblMetazoa" id="HelroT173742">
    <property type="protein sequence ID" value="HelroP173742"/>
    <property type="gene ID" value="HelroG173742"/>
</dbReference>
<accession>T1F767</accession>
<dbReference type="InterPro" id="IPR004094">
    <property type="entry name" value="Antistasin-like"/>
</dbReference>
<evidence type="ECO:0000256" key="4">
    <source>
        <dbReference type="ARBA" id="ARBA00022690"/>
    </source>
</evidence>
<dbReference type="OrthoDB" id="10021323at2759"/>
<gene>
    <name evidence="8" type="primary">20204666</name>
    <name evidence="7" type="ORF">HELRODRAFT_173742</name>
</gene>
<evidence type="ECO:0000256" key="2">
    <source>
        <dbReference type="ARBA" id="ARBA00008768"/>
    </source>
</evidence>